<dbReference type="Proteomes" id="UP000026714">
    <property type="component" value="Unassembled WGS sequence"/>
</dbReference>
<dbReference type="InterPro" id="IPR011978">
    <property type="entry name" value="YgfB-like"/>
</dbReference>
<dbReference type="NCBIfam" id="TIGR02292">
    <property type="entry name" value="ygfB_yecA"/>
    <property type="match status" value="1"/>
</dbReference>
<name>A0A059KL39_9BURK</name>
<dbReference type="Pfam" id="PF03695">
    <property type="entry name" value="UPF0149"/>
    <property type="match status" value="1"/>
</dbReference>
<comment type="caution">
    <text evidence="1">The sequence shown here is derived from an EMBL/GenBank/DDBJ whole genome shotgun (WGS) entry which is preliminary data.</text>
</comment>
<sequence>MPEPAQRLLAAAAAHVLVWLQAATDRRALRSAEQAAAQFLVELHAGHARRLAVRHAGNRAGDRGRDAAGSAAGAAFHGDPIVPHCDLPFSEARPVKLPQYNPAIDNPPLTEQEMDELDELLSFIEADDAVADMESLDGYLTALLLSPALPEADVWVTRVWGGQDPAQAPFGSGKQTKKVAQLVLRHLASIDRQLRADPEALEPLFGIAEVEAEDSGEVQEIVDAELWCIGFLQGTAMTPEHWNRIFDDAELADALTPIVLLGSDPETLTPQQQELVGSPEGRDTLSRQVPEAIAELARHPLCTKA</sequence>
<dbReference type="InterPro" id="IPR036255">
    <property type="entry name" value="YgfB-like_sf"/>
</dbReference>
<dbReference type="eggNOG" id="COG3318">
    <property type="taxonomic scope" value="Bacteria"/>
</dbReference>
<dbReference type="EMBL" id="AZRA01000063">
    <property type="protein sequence ID" value="KDB51924.1"/>
    <property type="molecule type" value="Genomic_DNA"/>
</dbReference>
<protein>
    <recommendedName>
        <fullName evidence="3">YecA family protein</fullName>
    </recommendedName>
</protein>
<dbReference type="AlphaFoldDB" id="A0A059KL39"/>
<proteinExistence type="predicted"/>
<evidence type="ECO:0008006" key="3">
    <source>
        <dbReference type="Google" id="ProtNLM"/>
    </source>
</evidence>
<gene>
    <name evidence="1" type="ORF">X805_24890</name>
</gene>
<dbReference type="SUPFAM" id="SSF101327">
    <property type="entry name" value="YgfB-like"/>
    <property type="match status" value="1"/>
</dbReference>
<accession>A0A059KL39</accession>
<reference evidence="1 2" key="1">
    <citation type="journal article" date="2014" name="FEMS Microbiol. Ecol.">
        <title>Sphaerotilus natans encrusted with nanoball-shaped Fe(III) oxide minerals formed by nitrate-reducing mixotrophic Fe(II) oxidation.</title>
        <authorList>
            <person name="Park S."/>
            <person name="Kim D.H."/>
            <person name="Lee J.H."/>
            <person name="Hur H.G."/>
        </authorList>
    </citation>
    <scope>NUCLEOTIDE SEQUENCE [LARGE SCALE GENOMIC DNA]</scope>
    <source>
        <strain evidence="1 2">DSM 6575</strain>
    </source>
</reference>
<dbReference type="STRING" id="34103.SAMN05421778_10990"/>
<evidence type="ECO:0000313" key="1">
    <source>
        <dbReference type="EMBL" id="KDB51924.1"/>
    </source>
</evidence>
<keyword evidence="2" id="KW-1185">Reference proteome</keyword>
<dbReference type="Gene3D" id="1.20.120.740">
    <property type="entry name" value="YgfB uncharacterised protein family UPF0149, PF03695"/>
    <property type="match status" value="1"/>
</dbReference>
<evidence type="ECO:0000313" key="2">
    <source>
        <dbReference type="Proteomes" id="UP000026714"/>
    </source>
</evidence>
<organism evidence="1 2">
    <name type="scientific">Sphaerotilus natans subsp. natans DSM 6575</name>
    <dbReference type="NCBI Taxonomy" id="1286631"/>
    <lineage>
        <taxon>Bacteria</taxon>
        <taxon>Pseudomonadati</taxon>
        <taxon>Pseudomonadota</taxon>
        <taxon>Betaproteobacteria</taxon>
        <taxon>Burkholderiales</taxon>
        <taxon>Sphaerotilaceae</taxon>
        <taxon>Sphaerotilus</taxon>
    </lineage>
</organism>